<proteinExistence type="predicted"/>
<organism evidence="1">
    <name type="scientific">Rhizophora mucronata</name>
    <name type="common">Asiatic mangrove</name>
    <dbReference type="NCBI Taxonomy" id="61149"/>
    <lineage>
        <taxon>Eukaryota</taxon>
        <taxon>Viridiplantae</taxon>
        <taxon>Streptophyta</taxon>
        <taxon>Embryophyta</taxon>
        <taxon>Tracheophyta</taxon>
        <taxon>Spermatophyta</taxon>
        <taxon>Magnoliopsida</taxon>
        <taxon>eudicotyledons</taxon>
        <taxon>Gunneridae</taxon>
        <taxon>Pentapetalae</taxon>
        <taxon>rosids</taxon>
        <taxon>fabids</taxon>
        <taxon>Malpighiales</taxon>
        <taxon>Rhizophoraceae</taxon>
        <taxon>Rhizophora</taxon>
    </lineage>
</organism>
<name>A0A2P2ME34_RHIMU</name>
<sequence>MKTKFWKIVLL</sequence>
<dbReference type="EMBL" id="GGEC01047940">
    <property type="protein sequence ID" value="MBX28424.1"/>
    <property type="molecule type" value="Transcribed_RNA"/>
</dbReference>
<protein>
    <submittedName>
        <fullName evidence="1">Uv excision repair protein rad23</fullName>
    </submittedName>
</protein>
<accession>A0A2P2ME34</accession>
<reference evidence="1" key="1">
    <citation type="submission" date="2018-02" db="EMBL/GenBank/DDBJ databases">
        <title>Rhizophora mucronata_Transcriptome.</title>
        <authorList>
            <person name="Meera S.P."/>
            <person name="Sreeshan A."/>
            <person name="Augustine A."/>
        </authorList>
    </citation>
    <scope>NUCLEOTIDE SEQUENCE</scope>
    <source>
        <tissue evidence="1">Leaf</tissue>
    </source>
</reference>
<evidence type="ECO:0000313" key="1">
    <source>
        <dbReference type="EMBL" id="MBX28424.1"/>
    </source>
</evidence>